<evidence type="ECO:0000256" key="4">
    <source>
        <dbReference type="ARBA" id="ARBA00023235"/>
    </source>
</evidence>
<evidence type="ECO:0000256" key="3">
    <source>
        <dbReference type="ARBA" id="ARBA00022737"/>
    </source>
</evidence>
<name>A0A223KNC2_9BACI</name>
<keyword evidence="4" id="KW-0413">Isomerase</keyword>
<keyword evidence="3" id="KW-0677">Repeat</keyword>
<keyword evidence="8" id="KW-1185">Reference proteome</keyword>
<organism evidence="7 8">
    <name type="scientific">Sutcliffiella cohnii</name>
    <dbReference type="NCBI Taxonomy" id="33932"/>
    <lineage>
        <taxon>Bacteria</taxon>
        <taxon>Bacillati</taxon>
        <taxon>Bacillota</taxon>
        <taxon>Bacilli</taxon>
        <taxon>Bacillales</taxon>
        <taxon>Bacillaceae</taxon>
        <taxon>Sutcliffiella</taxon>
    </lineage>
</organism>
<dbReference type="EMBL" id="CP018866">
    <property type="protein sequence ID" value="AST90939.1"/>
    <property type="molecule type" value="Genomic_DNA"/>
</dbReference>
<dbReference type="Pfam" id="PF13243">
    <property type="entry name" value="SQHop_cyclase_C"/>
    <property type="match status" value="1"/>
</dbReference>
<evidence type="ECO:0000259" key="6">
    <source>
        <dbReference type="Pfam" id="PF13249"/>
    </source>
</evidence>
<dbReference type="PROSITE" id="PS01074">
    <property type="entry name" value="TERPENE_SYNTHASES"/>
    <property type="match status" value="1"/>
</dbReference>
<dbReference type="InterPro" id="IPR032696">
    <property type="entry name" value="SQ_cyclase_C"/>
</dbReference>
<dbReference type="InterPro" id="IPR032697">
    <property type="entry name" value="SQ_cyclase_N"/>
</dbReference>
<evidence type="ECO:0000313" key="7">
    <source>
        <dbReference type="EMBL" id="AST90939.1"/>
    </source>
</evidence>
<evidence type="ECO:0000256" key="1">
    <source>
        <dbReference type="ARBA" id="ARBA00004999"/>
    </source>
</evidence>
<dbReference type="RefSeq" id="WP_066410632.1">
    <property type="nucleotide sequence ID" value="NZ_CP018866.1"/>
</dbReference>
<dbReference type="Proteomes" id="UP000215224">
    <property type="component" value="Chromosome"/>
</dbReference>
<accession>A0A223KNC2</accession>
<comment type="pathway">
    <text evidence="1">Secondary metabolite biosynthesis; hopanoid biosynthesis.</text>
</comment>
<sequence>MILDVENEMKRIINIVKNDQSANGSWVYPFETGIKTDAWMIILLRSLEINDEALIQSLVRRIVSKQEENGAWKLFDDEKNGNLTATVDAYYALLYSGYHQKNDKEMLAAKRQILALGGIENVHLFTKIMLALTGQYKWPRYFPLPPEIILFPLSFPINYFDISVFGRANLTPILIVGNKRFSLKTTRSPNLQDLFQSRENEHQDDNFWNESAEWRSLSTYMQQAIKSMLNFPANIRATAIKQAEKYMIDRLEPDGTFSNYFSSTFLMIFALLSLDYSKSHPVIQKALTGLKSMTTLINGQVHMQYTTATVWNTNLLSYALQEAGVSFEDTTIQKANHYLLSRQHYRYGDWAIHNPNSLPGGWGFSDLNTMHPDIDDTTASLRAIHRAVKHNTSYRHAWDRGINWLLTMQNNDGGWPAFEKNVNKKLLTYLPIEGGEYIFLDPSTADLTGRTLEFFGNFTNLTSNHSSIKNGVKWLKQNQEKDGSWYGRWGICYIYGTWAAVTGMISVGVSPNDPSIIQALNWLKSIQNSDGGWGESCNSDIYRTYIPLNASTITQTAWAVDTLISASEKTTSEIDAGIQFLLTASKKEDWTKHYPKGQGLAGEFYMHYHSYDYIFSLLALSHYHKKYK</sequence>
<reference evidence="7 8" key="1">
    <citation type="submission" date="2016-12" db="EMBL/GenBank/DDBJ databases">
        <title>The whole genome sequencing and assembly of Bacillus cohnii DSM 6307T strain.</title>
        <authorList>
            <person name="Lee Y.-J."/>
            <person name="Yi H."/>
            <person name="Bahn Y.-S."/>
            <person name="Kim J.F."/>
            <person name="Lee D.-W."/>
        </authorList>
    </citation>
    <scope>NUCLEOTIDE SEQUENCE [LARGE SCALE GENOMIC DNA]</scope>
    <source>
        <strain evidence="7 8">DSM 6307</strain>
    </source>
</reference>
<dbReference type="KEGG" id="bcoh:BC6307_06410"/>
<evidence type="ECO:0000313" key="8">
    <source>
        <dbReference type="Proteomes" id="UP000215224"/>
    </source>
</evidence>
<evidence type="ECO:0000256" key="2">
    <source>
        <dbReference type="ARBA" id="ARBA00009755"/>
    </source>
</evidence>
<dbReference type="AlphaFoldDB" id="A0A223KNC2"/>
<evidence type="ECO:0000259" key="5">
    <source>
        <dbReference type="Pfam" id="PF13243"/>
    </source>
</evidence>
<gene>
    <name evidence="7" type="ORF">BC6307_06410</name>
</gene>
<dbReference type="UniPathway" id="UPA00337"/>
<dbReference type="Gene3D" id="1.50.10.20">
    <property type="match status" value="2"/>
</dbReference>
<feature type="domain" description="Squalene cyclase C-terminal" evidence="5">
    <location>
        <begin position="309"/>
        <end position="624"/>
    </location>
</feature>
<dbReference type="InterPro" id="IPR006400">
    <property type="entry name" value="Hopene-cyclase"/>
</dbReference>
<dbReference type="InterPro" id="IPR018333">
    <property type="entry name" value="Squalene_cyclase"/>
</dbReference>
<comment type="similarity">
    <text evidence="2">Belongs to the terpene cyclase/mutase family.</text>
</comment>
<dbReference type="STRING" id="1314751.GCA_001591425_00003"/>
<feature type="domain" description="Squalene cyclase N-terminal" evidence="6">
    <location>
        <begin position="13"/>
        <end position="294"/>
    </location>
</feature>
<dbReference type="PANTHER" id="PTHR11764:SF20">
    <property type="entry name" value="LANOSTEROL SYNTHASE"/>
    <property type="match status" value="1"/>
</dbReference>
<protein>
    <submittedName>
        <fullName evidence="7">Squalene--hopene cyclase</fullName>
    </submittedName>
</protein>
<dbReference type="PANTHER" id="PTHR11764">
    <property type="entry name" value="TERPENE CYCLASE/MUTASE FAMILY MEMBER"/>
    <property type="match status" value="1"/>
</dbReference>
<dbReference type="GO" id="GO:0005811">
    <property type="term" value="C:lipid droplet"/>
    <property type="evidence" value="ECO:0007669"/>
    <property type="project" value="InterPro"/>
</dbReference>
<proteinExistence type="inferred from homology"/>
<dbReference type="GO" id="GO:0016866">
    <property type="term" value="F:intramolecular transferase activity"/>
    <property type="evidence" value="ECO:0007669"/>
    <property type="project" value="InterPro"/>
</dbReference>
<dbReference type="Pfam" id="PF13249">
    <property type="entry name" value="SQHop_cyclase_N"/>
    <property type="match status" value="1"/>
</dbReference>
<dbReference type="InterPro" id="IPR008930">
    <property type="entry name" value="Terpenoid_cyclase/PrenylTrfase"/>
</dbReference>
<dbReference type="SFLD" id="SFLDG01016">
    <property type="entry name" value="Prenyltransferase_Like_2"/>
    <property type="match status" value="1"/>
</dbReference>
<dbReference type="GO" id="GO:0016104">
    <property type="term" value="P:triterpenoid biosynthetic process"/>
    <property type="evidence" value="ECO:0007669"/>
    <property type="project" value="InterPro"/>
</dbReference>
<dbReference type="NCBIfam" id="TIGR01507">
    <property type="entry name" value="hopene_cyclase"/>
    <property type="match status" value="1"/>
</dbReference>
<dbReference type="InterPro" id="IPR002365">
    <property type="entry name" value="Terpene_synthase_CS"/>
</dbReference>
<dbReference type="SUPFAM" id="SSF48239">
    <property type="entry name" value="Terpenoid cyclases/Protein prenyltransferases"/>
    <property type="match status" value="2"/>
</dbReference>
<dbReference type="NCBIfam" id="TIGR01787">
    <property type="entry name" value="squalene_cyclas"/>
    <property type="match status" value="1"/>
</dbReference>